<comment type="caution">
    <text evidence="2">The sequence shown here is derived from an EMBL/GenBank/DDBJ whole genome shotgun (WGS) entry which is preliminary data.</text>
</comment>
<dbReference type="AlphaFoldDB" id="A0A699IGT6"/>
<evidence type="ECO:0000313" key="2">
    <source>
        <dbReference type="EMBL" id="GEZ35337.1"/>
    </source>
</evidence>
<evidence type="ECO:0000256" key="1">
    <source>
        <dbReference type="SAM" id="MobiDB-lite"/>
    </source>
</evidence>
<gene>
    <name evidence="2" type="ORF">Tci_507310</name>
</gene>
<reference evidence="2" key="1">
    <citation type="journal article" date="2019" name="Sci. Rep.">
        <title>Draft genome of Tanacetum cinerariifolium, the natural source of mosquito coil.</title>
        <authorList>
            <person name="Yamashiro T."/>
            <person name="Shiraishi A."/>
            <person name="Satake H."/>
            <person name="Nakayama K."/>
        </authorList>
    </citation>
    <scope>NUCLEOTIDE SEQUENCE</scope>
</reference>
<feature type="region of interest" description="Disordered" evidence="1">
    <location>
        <begin position="211"/>
        <end position="249"/>
    </location>
</feature>
<evidence type="ECO:0008006" key="3">
    <source>
        <dbReference type="Google" id="ProtNLM"/>
    </source>
</evidence>
<dbReference type="EMBL" id="BKCJ010268811">
    <property type="protein sequence ID" value="GEZ35337.1"/>
    <property type="molecule type" value="Genomic_DNA"/>
</dbReference>
<feature type="compositionally biased region" description="Low complexity" evidence="1">
    <location>
        <begin position="239"/>
        <end position="249"/>
    </location>
</feature>
<proteinExistence type="predicted"/>
<sequence>MSTNIDIRCALTQKVLNTFCDTFHILDEVHPVLPNPNDTMHERPAGKVGLYTRFFDFFNFRDHVPASTDFDTQDYVTLVTHPSPFRKFSEPFLCLVWLSRHYSLDEDTYPLFVDRNGEGGYRSFCLHSRLGPYQGQSLQERAEGEPRVLEVTVGRTVLLLPVAPDHFDSELEASVNRLFDEGGFGVGGEQEIGTGVATGVRITFEKDAAIENPMRLSKRRQTATDVGGSSRPPKKLRSDYGTSGAAASAGKSPSALKELLALSVLNVQSGVEIAATFPFVTSSVSATPERERFVISSDSSHHSANASEAEDSSIIRSAIVPPVVIEEVTTTSVASVPTTADLEPSSKVLHVLSRRSFQWGLKKLILKICMKCLFRARTFPMTLLDNLDASREFIDHLTPSVLFAQIRDMDYKELFTEFSVGTVRQACLSAKVRMRTEFSLNERKRLESELEKQTDLLKSKDAKVEYLRLQLLLKAGESAEAIHLRVEASNFEFVKKSLRDEVSALRERDAILEKERDALDGKAADLAASVTGKERELTALNAQMSVIKSQNNNLVDQVHELEVASFGLREKLSNYDNLTEQLEEFQDAQLKVVNDKFERLYADFGMKLTVTKCLHSSEYFSALGAAIGKAIEKGMQYGLAVGITHGAVGRTLADTAAHNPSAEADYVSALQHLQSINFSLLGELRSNKDASIDTLISILHLEDTVAKSVDTTSNVVPTIATTSLSTTFASISIVSPITVDDYSVVGVDDQVGTDGDENPFPNVEDAEVIMP</sequence>
<accession>A0A699IGT6</accession>
<organism evidence="2">
    <name type="scientific">Tanacetum cinerariifolium</name>
    <name type="common">Dalmatian daisy</name>
    <name type="synonym">Chrysanthemum cinerariifolium</name>
    <dbReference type="NCBI Taxonomy" id="118510"/>
    <lineage>
        <taxon>Eukaryota</taxon>
        <taxon>Viridiplantae</taxon>
        <taxon>Streptophyta</taxon>
        <taxon>Embryophyta</taxon>
        <taxon>Tracheophyta</taxon>
        <taxon>Spermatophyta</taxon>
        <taxon>Magnoliopsida</taxon>
        <taxon>eudicotyledons</taxon>
        <taxon>Gunneridae</taxon>
        <taxon>Pentapetalae</taxon>
        <taxon>asterids</taxon>
        <taxon>campanulids</taxon>
        <taxon>Asterales</taxon>
        <taxon>Asteraceae</taxon>
        <taxon>Asteroideae</taxon>
        <taxon>Anthemideae</taxon>
        <taxon>Anthemidinae</taxon>
        <taxon>Tanacetum</taxon>
    </lineage>
</organism>
<name>A0A699IGT6_TANCI</name>
<protein>
    <recommendedName>
        <fullName evidence="3">Transposase (Putative), gypsy type</fullName>
    </recommendedName>
</protein>